<evidence type="ECO:0000259" key="6">
    <source>
        <dbReference type="PROSITE" id="PS52015"/>
    </source>
</evidence>
<dbReference type="GO" id="GO:0055085">
    <property type="term" value="P:transmembrane transport"/>
    <property type="evidence" value="ECO:0007669"/>
    <property type="project" value="InterPro"/>
</dbReference>
<feature type="compositionally biased region" description="Low complexity" evidence="5">
    <location>
        <begin position="176"/>
        <end position="185"/>
    </location>
</feature>
<dbReference type="InterPro" id="IPR037682">
    <property type="entry name" value="TonB_C"/>
</dbReference>
<evidence type="ECO:0000256" key="4">
    <source>
        <dbReference type="ARBA" id="ARBA00023136"/>
    </source>
</evidence>
<evidence type="ECO:0000313" key="8">
    <source>
        <dbReference type="Proteomes" id="UP000193870"/>
    </source>
</evidence>
<feature type="domain" description="TonB C-terminal" evidence="6">
    <location>
        <begin position="261"/>
        <end position="347"/>
    </location>
</feature>
<dbReference type="AlphaFoldDB" id="A0A1Y5TLB3"/>
<keyword evidence="4" id="KW-0472">Membrane</keyword>
<protein>
    <submittedName>
        <fullName evidence="7">Gram-negative bacterial tonB protein</fullName>
    </submittedName>
</protein>
<feature type="compositionally biased region" description="Polar residues" evidence="5">
    <location>
        <begin position="237"/>
        <end position="251"/>
    </location>
</feature>
<comment type="subcellular location">
    <subcellularLocation>
        <location evidence="1">Membrane</location>
        <topology evidence="1">Single-pass membrane protein</topology>
    </subcellularLocation>
</comment>
<dbReference type="NCBIfam" id="TIGR01352">
    <property type="entry name" value="tonB_Cterm"/>
    <property type="match status" value="1"/>
</dbReference>
<feature type="region of interest" description="Disordered" evidence="5">
    <location>
        <begin position="327"/>
        <end position="347"/>
    </location>
</feature>
<dbReference type="SUPFAM" id="SSF74653">
    <property type="entry name" value="TolA/TonB C-terminal domain"/>
    <property type="match status" value="1"/>
</dbReference>
<evidence type="ECO:0000256" key="5">
    <source>
        <dbReference type="SAM" id="MobiDB-lite"/>
    </source>
</evidence>
<keyword evidence="3" id="KW-1133">Transmembrane helix</keyword>
<reference evidence="7 8" key="1">
    <citation type="submission" date="2017-03" db="EMBL/GenBank/DDBJ databases">
        <authorList>
            <person name="Afonso C.L."/>
            <person name="Miller P.J."/>
            <person name="Scott M.A."/>
            <person name="Spackman E."/>
            <person name="Goraichik I."/>
            <person name="Dimitrov K.M."/>
            <person name="Suarez D.L."/>
            <person name="Swayne D.E."/>
        </authorList>
    </citation>
    <scope>NUCLEOTIDE SEQUENCE [LARGE SCALE GENOMIC DNA]</scope>
    <source>
        <strain evidence="7 8">CECT 7066</strain>
    </source>
</reference>
<dbReference type="RefSeq" id="WP_085855306.1">
    <property type="nucleotide sequence ID" value="NZ_FOPF01000014.1"/>
</dbReference>
<evidence type="ECO:0000313" key="7">
    <source>
        <dbReference type="EMBL" id="SLN66645.1"/>
    </source>
</evidence>
<feature type="compositionally biased region" description="Polar residues" evidence="5">
    <location>
        <begin position="338"/>
        <end position="347"/>
    </location>
</feature>
<proteinExistence type="predicted"/>
<evidence type="ECO:0000256" key="3">
    <source>
        <dbReference type="ARBA" id="ARBA00022989"/>
    </source>
</evidence>
<feature type="region of interest" description="Disordered" evidence="5">
    <location>
        <begin position="53"/>
        <end position="268"/>
    </location>
</feature>
<dbReference type="STRING" id="315423.SAMN04488020_11416"/>
<feature type="compositionally biased region" description="Low complexity" evidence="5">
    <location>
        <begin position="72"/>
        <end position="86"/>
    </location>
</feature>
<dbReference type="Gene3D" id="3.30.1150.10">
    <property type="match status" value="1"/>
</dbReference>
<keyword evidence="2" id="KW-0812">Transmembrane</keyword>
<name>A0A1Y5TLB3_9RHOB</name>
<gene>
    <name evidence="7" type="ORF">PAM7066_03338</name>
</gene>
<feature type="compositionally biased region" description="Low complexity" evidence="5">
    <location>
        <begin position="252"/>
        <end position="266"/>
    </location>
</feature>
<feature type="compositionally biased region" description="Low complexity" evidence="5">
    <location>
        <begin position="107"/>
        <end position="116"/>
    </location>
</feature>
<dbReference type="Proteomes" id="UP000193870">
    <property type="component" value="Unassembled WGS sequence"/>
</dbReference>
<organism evidence="7 8">
    <name type="scientific">Palleronia marisminoris</name>
    <dbReference type="NCBI Taxonomy" id="315423"/>
    <lineage>
        <taxon>Bacteria</taxon>
        <taxon>Pseudomonadati</taxon>
        <taxon>Pseudomonadota</taxon>
        <taxon>Alphaproteobacteria</taxon>
        <taxon>Rhodobacterales</taxon>
        <taxon>Roseobacteraceae</taxon>
        <taxon>Palleronia</taxon>
    </lineage>
</organism>
<feature type="compositionally biased region" description="Low complexity" evidence="5">
    <location>
        <begin position="208"/>
        <end position="228"/>
    </location>
</feature>
<dbReference type="EMBL" id="FWFV01000013">
    <property type="protein sequence ID" value="SLN66645.1"/>
    <property type="molecule type" value="Genomic_DNA"/>
</dbReference>
<dbReference type="GO" id="GO:0016020">
    <property type="term" value="C:membrane"/>
    <property type="evidence" value="ECO:0007669"/>
    <property type="project" value="UniProtKB-SubCell"/>
</dbReference>
<feature type="compositionally biased region" description="Low complexity" evidence="5">
    <location>
        <begin position="124"/>
        <end position="155"/>
    </location>
</feature>
<dbReference type="InterPro" id="IPR006260">
    <property type="entry name" value="TonB/TolA_C"/>
</dbReference>
<accession>A0A1Y5TLB3</accession>
<dbReference type="OrthoDB" id="7930032at2"/>
<evidence type="ECO:0000256" key="2">
    <source>
        <dbReference type="ARBA" id="ARBA00022692"/>
    </source>
</evidence>
<dbReference type="PROSITE" id="PS52015">
    <property type="entry name" value="TONB_CTD"/>
    <property type="match status" value="1"/>
</dbReference>
<sequence length="347" mass="35059">MTIPSSIRAKTTATALSVMALAAGLVMGVRSAPVEIAGGGSAAPSQLGSSFADLAAGTEVAEPTETVQAADPVEPTEAAEPTEPVEATPPEPTSDAQPTDPTPAQPAEPTEAVPQEAPTPPTPVQAVPVQTADPTLPAMPDVVTADAPDPVAPVQAAPPEPVEPSRPETITGEELPPGVVVSSRRPPTRSEAFEARHRRPDPPPQPEPQRQQPTPTRQAQAQPTATQQGNSDRSERAGSQQDTGGNASGATGQRQASQAGNAAASNYPGQVMSRLSRVPRPSVRAAGSAVISFAVAGSGGLANVGIARSSGSAALDRAAVQLVRRAAPFPAPPPGAQRSFSITIAGR</sequence>
<evidence type="ECO:0000256" key="1">
    <source>
        <dbReference type="ARBA" id="ARBA00004167"/>
    </source>
</evidence>
<keyword evidence="8" id="KW-1185">Reference proteome</keyword>
<dbReference type="Pfam" id="PF13103">
    <property type="entry name" value="TonB_2"/>
    <property type="match status" value="1"/>
</dbReference>